<feature type="transmembrane region" description="Helical" evidence="1">
    <location>
        <begin position="208"/>
        <end position="229"/>
    </location>
</feature>
<keyword evidence="1" id="KW-1133">Transmembrane helix</keyword>
<accession>A0ABW9GGP1</accession>
<dbReference type="InterPro" id="IPR007349">
    <property type="entry name" value="DUF418"/>
</dbReference>
<gene>
    <name evidence="3" type="ORF">P5G46_10595</name>
</gene>
<proteinExistence type="predicted"/>
<feature type="transmembrane region" description="Helical" evidence="1">
    <location>
        <begin position="302"/>
        <end position="323"/>
    </location>
</feature>
<dbReference type="Proteomes" id="UP001630303">
    <property type="component" value="Unassembled WGS sequence"/>
</dbReference>
<dbReference type="PANTHER" id="PTHR30590:SF2">
    <property type="entry name" value="INNER MEMBRANE PROTEIN"/>
    <property type="match status" value="1"/>
</dbReference>
<dbReference type="InterPro" id="IPR052529">
    <property type="entry name" value="Bact_Transport_Assoc"/>
</dbReference>
<sequence length="393" mass="42618">MTATSTVPSSESPRIEALDVLRGIAILGTLASNIWIFAAFIGSSGDSVTPEPITVAAAWLPNGKFLGLLTIMFGIGIEIQRQAARRAGRSWPGTYPIRAGLLFLDGLLNYVFVVQFDVLRAYAVTGLIVAFLLLTSERVQWWVIGIMIPLHLSMLVMKGTVLPSGPTKQTISMPSDGSLSGAQPSSYWDDVVGNLTHIGAGFSFGSEFFTIILMGVGLFLLGANLYRLGIFEPRRRILRRWLMVAGFAIGVPLDAFFAFVAPADSGGALARYGAAPIVAIGILAAVAEFYQQRRPGRIGRNLAAVGKMALSCYLLQNILGVIFQKNSASLPLFAEMDGLLGTLGLFAIISVALVAFARLWSRRFRRGPFELIWDWCYRALTRRRESAAAVRPA</sequence>
<feature type="transmembrane region" description="Helical" evidence="1">
    <location>
        <begin position="343"/>
        <end position="360"/>
    </location>
</feature>
<comment type="caution">
    <text evidence="3">The sequence shown here is derived from an EMBL/GenBank/DDBJ whole genome shotgun (WGS) entry which is preliminary data.</text>
</comment>
<dbReference type="PANTHER" id="PTHR30590">
    <property type="entry name" value="INNER MEMBRANE PROTEIN"/>
    <property type="match status" value="1"/>
</dbReference>
<feature type="transmembrane region" description="Helical" evidence="1">
    <location>
        <begin position="20"/>
        <end position="41"/>
    </location>
</feature>
<feature type="transmembrane region" description="Helical" evidence="1">
    <location>
        <begin position="269"/>
        <end position="290"/>
    </location>
</feature>
<dbReference type="EMBL" id="JAROCE010000003">
    <property type="protein sequence ID" value="MFM2720949.1"/>
    <property type="molecule type" value="Genomic_DNA"/>
</dbReference>
<reference evidence="3 4" key="1">
    <citation type="submission" date="2023-03" db="EMBL/GenBank/DDBJ databases">
        <title>MT1 and MT2 Draft Genomes of Novel Species.</title>
        <authorList>
            <person name="Venkateswaran K."/>
        </authorList>
    </citation>
    <scope>NUCLEOTIDE SEQUENCE [LARGE SCALE GENOMIC DNA]</scope>
    <source>
        <strain evidence="3 4">IF8SW-P5</strain>
    </source>
</reference>
<feature type="transmembrane region" description="Helical" evidence="1">
    <location>
        <begin position="141"/>
        <end position="157"/>
    </location>
</feature>
<evidence type="ECO:0000259" key="2">
    <source>
        <dbReference type="Pfam" id="PF04235"/>
    </source>
</evidence>
<keyword evidence="1" id="KW-0472">Membrane</keyword>
<feature type="transmembrane region" description="Helical" evidence="1">
    <location>
        <begin position="95"/>
        <end position="112"/>
    </location>
</feature>
<evidence type="ECO:0000256" key="1">
    <source>
        <dbReference type="SAM" id="Phobius"/>
    </source>
</evidence>
<keyword evidence="4" id="KW-1185">Reference proteome</keyword>
<dbReference type="Pfam" id="PF04235">
    <property type="entry name" value="DUF418"/>
    <property type="match status" value="1"/>
</dbReference>
<dbReference type="RefSeq" id="WP_408905683.1">
    <property type="nucleotide sequence ID" value="NZ_JAROCE010000003.1"/>
</dbReference>
<name>A0ABW9GGP1_9MICO</name>
<feature type="transmembrane region" description="Helical" evidence="1">
    <location>
        <begin position="118"/>
        <end position="134"/>
    </location>
</feature>
<organism evidence="3 4">
    <name type="scientific">Microbacterium mcarthurae</name>
    <dbReference type="NCBI Taxonomy" id="3035918"/>
    <lineage>
        <taxon>Bacteria</taxon>
        <taxon>Bacillati</taxon>
        <taxon>Actinomycetota</taxon>
        <taxon>Actinomycetes</taxon>
        <taxon>Micrococcales</taxon>
        <taxon>Microbacteriaceae</taxon>
        <taxon>Microbacterium</taxon>
    </lineage>
</organism>
<feature type="transmembrane region" description="Helical" evidence="1">
    <location>
        <begin position="53"/>
        <end position="75"/>
    </location>
</feature>
<feature type="transmembrane region" description="Helical" evidence="1">
    <location>
        <begin position="241"/>
        <end position="263"/>
    </location>
</feature>
<protein>
    <submittedName>
        <fullName evidence="3">DUF418 domain-containing protein</fullName>
    </submittedName>
</protein>
<evidence type="ECO:0000313" key="3">
    <source>
        <dbReference type="EMBL" id="MFM2720949.1"/>
    </source>
</evidence>
<keyword evidence="1" id="KW-0812">Transmembrane</keyword>
<feature type="domain" description="DUF418" evidence="2">
    <location>
        <begin position="225"/>
        <end position="375"/>
    </location>
</feature>
<evidence type="ECO:0000313" key="4">
    <source>
        <dbReference type="Proteomes" id="UP001630303"/>
    </source>
</evidence>